<organism evidence="1 2">
    <name type="scientific">Sphaerobolus stellatus (strain SS14)</name>
    <dbReference type="NCBI Taxonomy" id="990650"/>
    <lineage>
        <taxon>Eukaryota</taxon>
        <taxon>Fungi</taxon>
        <taxon>Dikarya</taxon>
        <taxon>Basidiomycota</taxon>
        <taxon>Agaricomycotina</taxon>
        <taxon>Agaricomycetes</taxon>
        <taxon>Phallomycetidae</taxon>
        <taxon>Geastrales</taxon>
        <taxon>Sphaerobolaceae</taxon>
        <taxon>Sphaerobolus</taxon>
    </lineage>
</organism>
<proteinExistence type="predicted"/>
<feature type="non-terminal residue" evidence="1">
    <location>
        <position position="76"/>
    </location>
</feature>
<evidence type="ECO:0000313" key="2">
    <source>
        <dbReference type="Proteomes" id="UP000054279"/>
    </source>
</evidence>
<dbReference type="OrthoDB" id="3265210at2759"/>
<reference evidence="1 2" key="1">
    <citation type="submission" date="2014-06" db="EMBL/GenBank/DDBJ databases">
        <title>Evolutionary Origins and Diversification of the Mycorrhizal Mutualists.</title>
        <authorList>
            <consortium name="DOE Joint Genome Institute"/>
            <consortium name="Mycorrhizal Genomics Consortium"/>
            <person name="Kohler A."/>
            <person name="Kuo A."/>
            <person name="Nagy L.G."/>
            <person name="Floudas D."/>
            <person name="Copeland A."/>
            <person name="Barry K.W."/>
            <person name="Cichocki N."/>
            <person name="Veneault-Fourrey C."/>
            <person name="LaButti K."/>
            <person name="Lindquist E.A."/>
            <person name="Lipzen A."/>
            <person name="Lundell T."/>
            <person name="Morin E."/>
            <person name="Murat C."/>
            <person name="Riley R."/>
            <person name="Ohm R."/>
            <person name="Sun H."/>
            <person name="Tunlid A."/>
            <person name="Henrissat B."/>
            <person name="Grigoriev I.V."/>
            <person name="Hibbett D.S."/>
            <person name="Martin F."/>
        </authorList>
    </citation>
    <scope>NUCLEOTIDE SEQUENCE [LARGE SCALE GENOMIC DNA]</scope>
    <source>
        <strain evidence="1 2">SS14</strain>
    </source>
</reference>
<name>A0A0C9U8W5_SPHS4</name>
<gene>
    <name evidence="1" type="ORF">M422DRAFT_135733</name>
</gene>
<dbReference type="AlphaFoldDB" id="A0A0C9U8W5"/>
<sequence length="76" mass="9094">LSEAFDEAVFNSGKPLSFGSIPWPILERAYSIQDIEWEAVERFFIAVRRFMPSAEFKKFLTKSQRRFHPDKWRARK</sequence>
<protein>
    <submittedName>
        <fullName evidence="1">Unplaced genomic scaffold SPHSTscaffold_77, whole genome shotgun sequence</fullName>
    </submittedName>
</protein>
<keyword evidence="2" id="KW-1185">Reference proteome</keyword>
<accession>A0A0C9U8W5</accession>
<feature type="non-terminal residue" evidence="1">
    <location>
        <position position="1"/>
    </location>
</feature>
<dbReference type="Proteomes" id="UP000054279">
    <property type="component" value="Unassembled WGS sequence"/>
</dbReference>
<dbReference type="EMBL" id="KN837152">
    <property type="protein sequence ID" value="KIJ39498.1"/>
    <property type="molecule type" value="Genomic_DNA"/>
</dbReference>
<dbReference type="HOGENOM" id="CLU_181687_0_0_1"/>
<evidence type="ECO:0000313" key="1">
    <source>
        <dbReference type="EMBL" id="KIJ39498.1"/>
    </source>
</evidence>